<keyword evidence="12" id="KW-1185">Reference proteome</keyword>
<dbReference type="Pfam" id="PF02949">
    <property type="entry name" value="7tm_6"/>
    <property type="match status" value="1"/>
</dbReference>
<dbReference type="PANTHER" id="PTHR21137:SF35">
    <property type="entry name" value="ODORANT RECEPTOR 19A-RELATED"/>
    <property type="match status" value="1"/>
</dbReference>
<protein>
    <recommendedName>
        <fullName evidence="10">Odorant receptor</fullName>
    </recommendedName>
</protein>
<evidence type="ECO:0000256" key="9">
    <source>
        <dbReference type="ARBA" id="ARBA00023224"/>
    </source>
</evidence>
<proteinExistence type="inferred from homology"/>
<evidence type="ECO:0000313" key="12">
    <source>
        <dbReference type="Proteomes" id="UP001549920"/>
    </source>
</evidence>
<keyword evidence="2" id="KW-1003">Cell membrane</keyword>
<evidence type="ECO:0000256" key="4">
    <source>
        <dbReference type="ARBA" id="ARBA00022692"/>
    </source>
</evidence>
<sequence>MAGPTTYSTFSAVTPHFNALARVGYFKMVMKNPSPTQLMLHNCYRWLIWFSILSYNIQQLIRVIQTRHSTDEMVDTLFILLTTFNTLGKHVAFNARVWRIDRIIKVINGSIFAAKNPKHVDIMKLNEKAMARLLYFFQGMVLTGCVMHATYPMINRALGHDEISSCFSSSESSGSLSTQIATWYLSISLTIQAYGNSTMDCTISGFYAMAKVQLQVLRYNLEHLVDSEDEQEDIDTNDVNKGKLRYKDNTVIQSRLVHCVKHQLQIKWFVKEVESIFCEAMTVQFLIMAFVICMTVYKIVGLTVSSAEFWMVFVYLNCMLAQLFIYCYFGTQVKYESEFVAQSAYCGAWTRLSPAFRRQLGILMQCARPIVPCAAKIVPVSLETYIAVLRASYTLFTILDKQ</sequence>
<feature type="transmembrane region" description="Helical" evidence="10">
    <location>
        <begin position="309"/>
        <end position="329"/>
    </location>
</feature>
<comment type="caution">
    <text evidence="10">Lacks conserved residue(s) required for the propagation of feature annotation.</text>
</comment>
<dbReference type="InterPro" id="IPR004117">
    <property type="entry name" value="7tm6_olfct_rcpt"/>
</dbReference>
<evidence type="ECO:0000256" key="7">
    <source>
        <dbReference type="ARBA" id="ARBA00023136"/>
    </source>
</evidence>
<feature type="transmembrane region" description="Helical" evidence="10">
    <location>
        <begin position="174"/>
        <end position="194"/>
    </location>
</feature>
<keyword evidence="5 10" id="KW-0552">Olfaction</keyword>
<keyword evidence="8 10" id="KW-0675">Receptor</keyword>
<name>A0ABR3I7Y2_LOXSC</name>
<evidence type="ECO:0000256" key="6">
    <source>
        <dbReference type="ARBA" id="ARBA00022989"/>
    </source>
</evidence>
<evidence type="ECO:0000256" key="1">
    <source>
        <dbReference type="ARBA" id="ARBA00004651"/>
    </source>
</evidence>
<feature type="transmembrane region" description="Helical" evidence="10">
    <location>
        <begin position="133"/>
        <end position="154"/>
    </location>
</feature>
<organism evidence="11 12">
    <name type="scientific">Loxostege sticticalis</name>
    <name type="common">Beet webworm moth</name>
    <dbReference type="NCBI Taxonomy" id="481309"/>
    <lineage>
        <taxon>Eukaryota</taxon>
        <taxon>Metazoa</taxon>
        <taxon>Ecdysozoa</taxon>
        <taxon>Arthropoda</taxon>
        <taxon>Hexapoda</taxon>
        <taxon>Insecta</taxon>
        <taxon>Pterygota</taxon>
        <taxon>Neoptera</taxon>
        <taxon>Endopterygota</taxon>
        <taxon>Lepidoptera</taxon>
        <taxon>Glossata</taxon>
        <taxon>Ditrysia</taxon>
        <taxon>Pyraloidea</taxon>
        <taxon>Crambidae</taxon>
        <taxon>Pyraustinae</taxon>
        <taxon>Loxostege</taxon>
    </lineage>
</organism>
<comment type="caution">
    <text evidence="11">The sequence shown here is derived from an EMBL/GenBank/DDBJ whole genome shotgun (WGS) entry which is preliminary data.</text>
</comment>
<dbReference type="Proteomes" id="UP001549920">
    <property type="component" value="Unassembled WGS sequence"/>
</dbReference>
<dbReference type="EMBL" id="JBEUOH010000007">
    <property type="protein sequence ID" value="KAL0892391.1"/>
    <property type="molecule type" value="Genomic_DNA"/>
</dbReference>
<evidence type="ECO:0000256" key="2">
    <source>
        <dbReference type="ARBA" id="ARBA00022475"/>
    </source>
</evidence>
<comment type="similarity">
    <text evidence="10">Belongs to the insect chemoreceptor superfamily. Heteromeric odorant receptor channel (TC 1.A.69) family.</text>
</comment>
<keyword evidence="7 10" id="KW-0472">Membrane</keyword>
<evidence type="ECO:0000256" key="10">
    <source>
        <dbReference type="RuleBase" id="RU351113"/>
    </source>
</evidence>
<keyword evidence="6 10" id="KW-1133">Transmembrane helix</keyword>
<gene>
    <name evidence="11" type="ORF">ABMA27_015514</name>
</gene>
<comment type="subcellular location">
    <subcellularLocation>
        <location evidence="1 10">Cell membrane</location>
        <topology evidence="1 10">Multi-pass membrane protein</topology>
    </subcellularLocation>
</comment>
<keyword evidence="9 10" id="KW-0807">Transducer</keyword>
<keyword evidence="4 10" id="KW-0812">Transmembrane</keyword>
<evidence type="ECO:0000256" key="8">
    <source>
        <dbReference type="ARBA" id="ARBA00023170"/>
    </source>
</evidence>
<reference evidence="11 12" key="1">
    <citation type="submission" date="2024-06" db="EMBL/GenBank/DDBJ databases">
        <title>A chromosome-level genome assembly of beet webworm, Loxostege sticticalis.</title>
        <authorList>
            <person name="Zhang Y."/>
        </authorList>
    </citation>
    <scope>NUCLEOTIDE SEQUENCE [LARGE SCALE GENOMIC DNA]</scope>
    <source>
        <strain evidence="11">AQ026</strain>
        <tissue evidence="11">Whole body</tissue>
    </source>
</reference>
<evidence type="ECO:0000256" key="5">
    <source>
        <dbReference type="ARBA" id="ARBA00022725"/>
    </source>
</evidence>
<keyword evidence="3 10" id="KW-0716">Sensory transduction</keyword>
<evidence type="ECO:0000256" key="3">
    <source>
        <dbReference type="ARBA" id="ARBA00022606"/>
    </source>
</evidence>
<accession>A0ABR3I7Y2</accession>
<evidence type="ECO:0000313" key="11">
    <source>
        <dbReference type="EMBL" id="KAL0892391.1"/>
    </source>
</evidence>
<feature type="transmembrane region" description="Helical" evidence="10">
    <location>
        <begin position="276"/>
        <end position="297"/>
    </location>
</feature>
<dbReference type="PANTHER" id="PTHR21137">
    <property type="entry name" value="ODORANT RECEPTOR"/>
    <property type="match status" value="1"/>
</dbReference>